<feature type="domain" description="BTB" evidence="2">
    <location>
        <begin position="20"/>
        <end position="76"/>
    </location>
</feature>
<dbReference type="EMBL" id="AZST01000123">
    <property type="protein sequence ID" value="KEP52115.1"/>
    <property type="molecule type" value="Genomic_DNA"/>
</dbReference>
<dbReference type="PANTHER" id="PTHR47274:SF1">
    <property type="entry name" value="BTB_POZ DOMAIN CONTAINING PROTEIN, EXPRESSED"/>
    <property type="match status" value="1"/>
</dbReference>
<keyword evidence="4" id="KW-1185">Reference proteome</keyword>
<feature type="domain" description="BTB" evidence="2">
    <location>
        <begin position="203"/>
        <end position="261"/>
    </location>
</feature>
<dbReference type="PROSITE" id="PS50097">
    <property type="entry name" value="BTB"/>
    <property type="match status" value="2"/>
</dbReference>
<dbReference type="Pfam" id="PF00651">
    <property type="entry name" value="BTB"/>
    <property type="match status" value="1"/>
</dbReference>
<dbReference type="InterPro" id="IPR011333">
    <property type="entry name" value="SKP1/BTB/POZ_sf"/>
</dbReference>
<protein>
    <submittedName>
        <fullName evidence="3">BTB/POZ domain protein</fullName>
    </submittedName>
</protein>
<dbReference type="Gene3D" id="3.30.710.10">
    <property type="entry name" value="Potassium Channel Kv1.1, Chain A"/>
    <property type="match status" value="2"/>
</dbReference>
<dbReference type="STRING" id="1423351.A0A074S3H9"/>
<dbReference type="PANTHER" id="PTHR47274">
    <property type="entry name" value="BTB/POZ DOMAIN CONTAINING PROTEIN, EXPRESSED-RELATED"/>
    <property type="match status" value="1"/>
</dbReference>
<comment type="function">
    <text evidence="1">May act as a substrate-specific adapter of an E3 ubiquitin-protein ligase complex (CUL3-RBX1-BTB) which mediates the ubiquitination and subsequent proteasomal degradation of target proteins.</text>
</comment>
<evidence type="ECO:0000259" key="2">
    <source>
        <dbReference type="PROSITE" id="PS50097"/>
    </source>
</evidence>
<sequence>MPTAPSETTAPFAFQPPVGGDIVLKSCEGTIFNAHSILLGLASTVFAGMFDGASKADTVELAEDAETISLMLAFIYPVTPPSVTSVEQLEKIMLFSQKYDISKMIDYVEKLIRPGNELVHSDPVRLFRASMKYGFPAIKSLSARAFYPKHCDLLTAAGFVKLARRFSEASSVIGLIGAQVIMSGDFAAVTVATRPPFVFQPPTDGDLTLQSCDGTIFQVHSVLIGLASTVFADILTGATKADTIDLAEDAETISLMLAFIYPVTPPSIAAVDRLEKIMIFFSEIGCRQSYRGYRERYSSRERTHPH</sequence>
<accession>A0A074S3H9</accession>
<evidence type="ECO:0000313" key="4">
    <source>
        <dbReference type="Proteomes" id="UP000027456"/>
    </source>
</evidence>
<gene>
    <name evidence="3" type="ORF">V565_050260</name>
</gene>
<name>A0A074S3H9_9AGAM</name>
<evidence type="ECO:0000256" key="1">
    <source>
        <dbReference type="ARBA" id="ARBA00002668"/>
    </source>
</evidence>
<dbReference type="InterPro" id="IPR044784">
    <property type="entry name" value="At1g01640-like"/>
</dbReference>
<dbReference type="CDD" id="cd18186">
    <property type="entry name" value="BTB_POZ_ZBTB_KLHL-like"/>
    <property type="match status" value="2"/>
</dbReference>
<proteinExistence type="predicted"/>
<dbReference type="InterPro" id="IPR000210">
    <property type="entry name" value="BTB/POZ_dom"/>
</dbReference>
<evidence type="ECO:0000313" key="3">
    <source>
        <dbReference type="EMBL" id="KEP52115.1"/>
    </source>
</evidence>
<dbReference type="HOGENOM" id="CLU_909596_0_0_1"/>
<comment type="caution">
    <text evidence="3">The sequence shown here is derived from an EMBL/GenBank/DDBJ whole genome shotgun (WGS) entry which is preliminary data.</text>
</comment>
<organism evidence="3 4">
    <name type="scientific">Rhizoctonia solani 123E</name>
    <dbReference type="NCBI Taxonomy" id="1423351"/>
    <lineage>
        <taxon>Eukaryota</taxon>
        <taxon>Fungi</taxon>
        <taxon>Dikarya</taxon>
        <taxon>Basidiomycota</taxon>
        <taxon>Agaricomycotina</taxon>
        <taxon>Agaricomycetes</taxon>
        <taxon>Cantharellales</taxon>
        <taxon>Ceratobasidiaceae</taxon>
        <taxon>Rhizoctonia</taxon>
    </lineage>
</organism>
<dbReference type="SMART" id="SM00225">
    <property type="entry name" value="BTB"/>
    <property type="match status" value="2"/>
</dbReference>
<dbReference type="AlphaFoldDB" id="A0A074S3H9"/>
<dbReference type="OrthoDB" id="3357985at2759"/>
<dbReference type="SUPFAM" id="SSF54695">
    <property type="entry name" value="POZ domain"/>
    <property type="match status" value="1"/>
</dbReference>
<dbReference type="Proteomes" id="UP000027456">
    <property type="component" value="Unassembled WGS sequence"/>
</dbReference>
<reference evidence="3 4" key="1">
    <citation type="submission" date="2013-12" db="EMBL/GenBank/DDBJ databases">
        <authorList>
            <person name="Cubeta M."/>
            <person name="Pakala S."/>
            <person name="Fedorova N."/>
            <person name="Thomas E."/>
            <person name="Dean R."/>
            <person name="Jabaji S."/>
            <person name="Neate S."/>
            <person name="Toda T."/>
            <person name="Tavantzis S."/>
            <person name="Vilgalys R."/>
            <person name="Bharathan N."/>
            <person name="Pakala S."/>
            <person name="Losada L.S."/>
            <person name="Zafar N."/>
            <person name="Nierman W."/>
        </authorList>
    </citation>
    <scope>NUCLEOTIDE SEQUENCE [LARGE SCALE GENOMIC DNA]</scope>
    <source>
        <strain evidence="3 4">123E</strain>
    </source>
</reference>